<accession>A0ABD5MQK4</accession>
<proteinExistence type="predicted"/>
<dbReference type="PANTHER" id="PTHR36110">
    <property type="entry name" value="RING-CLEAVING DIOXYGENASE MHQE-RELATED"/>
    <property type="match status" value="1"/>
</dbReference>
<organism evidence="3 4">
    <name type="scientific">Halobaculum roseum</name>
    <dbReference type="NCBI Taxonomy" id="2175149"/>
    <lineage>
        <taxon>Archaea</taxon>
        <taxon>Methanobacteriati</taxon>
        <taxon>Methanobacteriota</taxon>
        <taxon>Stenosarchaea group</taxon>
        <taxon>Halobacteria</taxon>
        <taxon>Halobacteriales</taxon>
        <taxon>Haloferacaceae</taxon>
        <taxon>Halobaculum</taxon>
    </lineage>
</organism>
<keyword evidence="3" id="KW-0223">Dioxygenase</keyword>
<dbReference type="PROSITE" id="PS51819">
    <property type="entry name" value="VOC"/>
    <property type="match status" value="2"/>
</dbReference>
<dbReference type="Proteomes" id="UP001589595">
    <property type="component" value="Unassembled WGS sequence"/>
</dbReference>
<dbReference type="InterPro" id="IPR029068">
    <property type="entry name" value="Glyas_Bleomycin-R_OHBP_Dase"/>
</dbReference>
<name>A0ABD5MQK4_9EURY</name>
<dbReference type="Pfam" id="PF00903">
    <property type="entry name" value="Glyoxalase"/>
    <property type="match status" value="2"/>
</dbReference>
<evidence type="ECO:0000313" key="3">
    <source>
        <dbReference type="EMBL" id="MFB9825762.1"/>
    </source>
</evidence>
<gene>
    <name evidence="3" type="ORF">ACFFOL_16460</name>
</gene>
<keyword evidence="4" id="KW-1185">Reference proteome</keyword>
<comment type="caution">
    <text evidence="3">The sequence shown here is derived from an EMBL/GenBank/DDBJ whole genome shotgun (WGS) entry which is preliminary data.</text>
</comment>
<evidence type="ECO:0000259" key="2">
    <source>
        <dbReference type="PROSITE" id="PS51819"/>
    </source>
</evidence>
<feature type="compositionally biased region" description="Acidic residues" evidence="1">
    <location>
        <begin position="325"/>
        <end position="341"/>
    </location>
</feature>
<dbReference type="Gene3D" id="3.10.180.10">
    <property type="entry name" value="2,3-Dihydroxybiphenyl 1,2-Dioxygenase, domain 1"/>
    <property type="match status" value="2"/>
</dbReference>
<reference evidence="3" key="1">
    <citation type="submission" date="2024-09" db="EMBL/GenBank/DDBJ databases">
        <authorList>
            <person name="Sun Q."/>
        </authorList>
    </citation>
    <scope>NUCLEOTIDE SEQUENCE [LARGE SCALE GENOMIC DNA]</scope>
    <source>
        <strain evidence="3">JCM 31273</strain>
    </source>
</reference>
<feature type="region of interest" description="Disordered" evidence="1">
    <location>
        <begin position="291"/>
        <end position="341"/>
    </location>
</feature>
<dbReference type="CDD" id="cd08347">
    <property type="entry name" value="PcpA_C_like"/>
    <property type="match status" value="1"/>
</dbReference>
<dbReference type="GeneID" id="67211743"/>
<dbReference type="AlphaFoldDB" id="A0ABD5MQK4"/>
<evidence type="ECO:0000256" key="1">
    <source>
        <dbReference type="SAM" id="MobiDB-lite"/>
    </source>
</evidence>
<dbReference type="RefSeq" id="WP_222921574.1">
    <property type="nucleotide sequence ID" value="NZ_CP082286.1"/>
</dbReference>
<feature type="compositionally biased region" description="Gly residues" evidence="1">
    <location>
        <begin position="312"/>
        <end position="323"/>
    </location>
</feature>
<feature type="domain" description="VOC" evidence="2">
    <location>
        <begin position="151"/>
        <end position="267"/>
    </location>
</feature>
<sequence>MLTDTLGIHHVTSMVGDAQANRDFYVGTLGLRLVKRTVNHQDVLRHHLYYGNGAGDLGTVYTCFPYPNEPPGRRGRPQITAAAFAVPEGSLDYWGDRLDDRGVDAERVARFDEAALRFEDPSGTRLELVAADQPVDPWTDGSVPERAAIRGIHGVTALPTNPFATASVLDTLGLDLVGEDGNRVRYRAGGDHATVVDLLDREADFAREGTGSIHHVAFRVADEEELREWHDLFRERDIDVSRIRDRYYYKAIYVREPGGILIELSTEGPGFGVDEDEASFGESLVLPPWAEEDREMIEGQLPPLDGSASSSGGDGYRGVGRGADGADDGASDGAGDDGDLD</sequence>
<protein>
    <submittedName>
        <fullName evidence="3">Ring-cleaving dioxygenase</fullName>
    </submittedName>
</protein>
<dbReference type="InterPro" id="IPR004360">
    <property type="entry name" value="Glyas_Fos-R_dOase_dom"/>
</dbReference>
<dbReference type="SUPFAM" id="SSF54593">
    <property type="entry name" value="Glyoxalase/Bleomycin resistance protein/Dihydroxybiphenyl dioxygenase"/>
    <property type="match status" value="1"/>
</dbReference>
<dbReference type="PANTHER" id="PTHR36110:SF4">
    <property type="entry name" value="RING-CLEAVING DIOXYGENASE MHQA-RELATED"/>
    <property type="match status" value="1"/>
</dbReference>
<dbReference type="GO" id="GO:0051213">
    <property type="term" value="F:dioxygenase activity"/>
    <property type="evidence" value="ECO:0007669"/>
    <property type="project" value="UniProtKB-KW"/>
</dbReference>
<evidence type="ECO:0000313" key="4">
    <source>
        <dbReference type="Proteomes" id="UP001589595"/>
    </source>
</evidence>
<keyword evidence="3" id="KW-0560">Oxidoreductase</keyword>
<feature type="domain" description="VOC" evidence="2">
    <location>
        <begin position="7"/>
        <end position="131"/>
    </location>
</feature>
<dbReference type="EMBL" id="JBHMAJ010000010">
    <property type="protein sequence ID" value="MFB9825762.1"/>
    <property type="molecule type" value="Genomic_DNA"/>
</dbReference>
<dbReference type="InterPro" id="IPR037523">
    <property type="entry name" value="VOC_core"/>
</dbReference>
<dbReference type="InterPro" id="IPR052537">
    <property type="entry name" value="Extradiol_RC_dioxygenase"/>
</dbReference>